<feature type="binding site" evidence="8">
    <location>
        <position position="306"/>
    </location>
    <ligand>
        <name>Fe cation</name>
        <dbReference type="ChEBI" id="CHEBI:24875"/>
    </ligand>
</feature>
<dbReference type="AlphaFoldDB" id="A0A364Y8F5"/>
<organism evidence="10 11">
    <name type="scientific">Pseudochryseolinea flava</name>
    <dbReference type="NCBI Taxonomy" id="2059302"/>
    <lineage>
        <taxon>Bacteria</taxon>
        <taxon>Pseudomonadati</taxon>
        <taxon>Bacteroidota</taxon>
        <taxon>Cytophagia</taxon>
        <taxon>Cytophagales</taxon>
        <taxon>Fulvivirgaceae</taxon>
        <taxon>Pseudochryseolinea</taxon>
    </lineage>
</organism>
<dbReference type="RefSeq" id="WP_112745609.1">
    <property type="nucleotide sequence ID" value="NZ_QMFY01000001.1"/>
</dbReference>
<dbReference type="Proteomes" id="UP000251889">
    <property type="component" value="Unassembled WGS sequence"/>
</dbReference>
<keyword evidence="6 8" id="KW-0408">Iron</keyword>
<keyword evidence="11" id="KW-1185">Reference proteome</keyword>
<dbReference type="OrthoDB" id="9768662at2"/>
<evidence type="ECO:0000259" key="9">
    <source>
        <dbReference type="Pfam" id="PF20510"/>
    </source>
</evidence>
<dbReference type="PANTHER" id="PTHR11056:SF0">
    <property type="entry name" value="HOMOGENTISATE 1,2-DIOXYGENASE"/>
    <property type="match status" value="1"/>
</dbReference>
<dbReference type="Pfam" id="PF20510">
    <property type="entry name" value="HgmA_N"/>
    <property type="match status" value="1"/>
</dbReference>
<dbReference type="SUPFAM" id="SSF51182">
    <property type="entry name" value="RmlC-like cupins"/>
    <property type="match status" value="1"/>
</dbReference>
<dbReference type="InterPro" id="IPR046452">
    <property type="entry name" value="HgmA_N"/>
</dbReference>
<gene>
    <name evidence="10" type="ORF">DQQ10_04725</name>
</gene>
<evidence type="ECO:0000256" key="4">
    <source>
        <dbReference type="ARBA" id="ARBA00022964"/>
    </source>
</evidence>
<keyword evidence="4 10" id="KW-0223">Dioxygenase</keyword>
<evidence type="ECO:0000256" key="7">
    <source>
        <dbReference type="PIRSR" id="PIRSR605708-1"/>
    </source>
</evidence>
<evidence type="ECO:0000313" key="11">
    <source>
        <dbReference type="Proteomes" id="UP000251889"/>
    </source>
</evidence>
<comment type="similarity">
    <text evidence="2">Belongs to the homogentisate dioxygenase family.</text>
</comment>
<keyword evidence="5" id="KW-0560">Oxidoreductase</keyword>
<proteinExistence type="inferred from homology"/>
<feature type="binding site" evidence="8">
    <location>
        <position position="300"/>
    </location>
    <ligand>
        <name>Fe cation</name>
        <dbReference type="ChEBI" id="CHEBI:24875"/>
    </ligand>
</feature>
<evidence type="ECO:0000313" key="10">
    <source>
        <dbReference type="EMBL" id="RAW03394.1"/>
    </source>
</evidence>
<feature type="binding site" evidence="8">
    <location>
        <position position="336"/>
    </location>
    <ligand>
        <name>Fe cation</name>
        <dbReference type="ChEBI" id="CHEBI:24875"/>
    </ligand>
</feature>
<evidence type="ECO:0000256" key="5">
    <source>
        <dbReference type="ARBA" id="ARBA00023002"/>
    </source>
</evidence>
<protein>
    <submittedName>
        <fullName evidence="10">Homogentisate 1,2-dioxygenase</fullName>
    </submittedName>
</protein>
<feature type="active site" description="Proton acceptor" evidence="7">
    <location>
        <position position="263"/>
    </location>
</feature>
<dbReference type="PANTHER" id="PTHR11056">
    <property type="entry name" value="HOMOGENTISATE 1,2-DIOXYGENASE"/>
    <property type="match status" value="1"/>
</dbReference>
<dbReference type="GO" id="GO:0006570">
    <property type="term" value="P:tyrosine metabolic process"/>
    <property type="evidence" value="ECO:0007669"/>
    <property type="project" value="InterPro"/>
</dbReference>
<dbReference type="InterPro" id="IPR014710">
    <property type="entry name" value="RmlC-like_jellyroll"/>
</dbReference>
<evidence type="ECO:0000256" key="3">
    <source>
        <dbReference type="ARBA" id="ARBA00022723"/>
    </source>
</evidence>
<dbReference type="GO" id="GO:0004411">
    <property type="term" value="F:homogentisate 1,2-dioxygenase activity"/>
    <property type="evidence" value="ECO:0007669"/>
    <property type="project" value="InterPro"/>
</dbReference>
<evidence type="ECO:0000256" key="8">
    <source>
        <dbReference type="PIRSR" id="PIRSR605708-2"/>
    </source>
</evidence>
<dbReference type="GO" id="GO:0005737">
    <property type="term" value="C:cytoplasm"/>
    <property type="evidence" value="ECO:0007669"/>
    <property type="project" value="TreeGrafter"/>
</dbReference>
<evidence type="ECO:0000256" key="1">
    <source>
        <dbReference type="ARBA" id="ARBA00001962"/>
    </source>
</evidence>
<evidence type="ECO:0000256" key="6">
    <source>
        <dbReference type="ARBA" id="ARBA00023004"/>
    </source>
</evidence>
<accession>A0A364Y8F5</accession>
<reference evidence="10 11" key="1">
    <citation type="submission" date="2018-06" db="EMBL/GenBank/DDBJ databases">
        <title>Chryseolinea flavus sp. nov., a member of the phylum Bacteroidetes isolated from soil.</title>
        <authorList>
            <person name="Li Y."/>
            <person name="Wang J."/>
        </authorList>
    </citation>
    <scope>NUCLEOTIDE SEQUENCE [LARGE SCALE GENOMIC DNA]</scope>
    <source>
        <strain evidence="10 11">SDU1-6</strain>
    </source>
</reference>
<dbReference type="Gene3D" id="2.60.120.10">
    <property type="entry name" value="Jelly Rolls"/>
    <property type="match status" value="1"/>
</dbReference>
<keyword evidence="3 8" id="KW-0479">Metal-binding</keyword>
<dbReference type="InterPro" id="IPR011051">
    <property type="entry name" value="RmlC_Cupin_sf"/>
</dbReference>
<comment type="cofactor">
    <cofactor evidence="1 8">
        <name>Fe cation</name>
        <dbReference type="ChEBI" id="CHEBI:24875"/>
    </cofactor>
</comment>
<feature type="binding site" evidence="8">
    <location>
        <position position="336"/>
    </location>
    <ligand>
        <name>homogentisate</name>
        <dbReference type="ChEBI" id="CHEBI:16169"/>
    </ligand>
</feature>
<sequence length="397" mass="45736">MYYYRLGNIPPKRHTQFRQPDGSLYKEELVSSEGFSGVYSNLYHINPPTRIKEIKTPVRYGPKRVDDYALQQTHLNTSKVGETGKDFLNARKVLLMNNDCSISICSPQQRKMDYFYKNAEGDEVIFVHDGKGVLISPFGKLDIKQGDYVVIPRTVIYKLEFEDGPLRLLIIESTSPIETVKRYRNQLGQLLEHSPYCERDIRPPHELITETKKGEYLLQIKKQGFLHQYIYDYSPLDLIGWDGFLWPYAFSIHDFEPITGRIHQPPPVHQTFQAKNFVICSFVPRLFDYHPLAIPAPYNHSNIDSDEVLYYAEGNFMSRRGIERGSFTLHPGGLPHGPHPGTVEKSIGAKETHELAVMIDTFHPLHLTTDSLEFLDEKYPMSWTDNGGESFHEINTP</sequence>
<dbReference type="GO" id="GO:0006559">
    <property type="term" value="P:L-phenylalanine catabolic process"/>
    <property type="evidence" value="ECO:0007669"/>
    <property type="project" value="InterPro"/>
</dbReference>
<feature type="domain" description="Homogentisate 1,2-dioxygenase N-terminal" evidence="9">
    <location>
        <begin position="111"/>
        <end position="251"/>
    </location>
</feature>
<name>A0A364Y8F5_9BACT</name>
<dbReference type="EMBL" id="QMFY01000001">
    <property type="protein sequence ID" value="RAW03394.1"/>
    <property type="molecule type" value="Genomic_DNA"/>
</dbReference>
<dbReference type="GO" id="GO:0046872">
    <property type="term" value="F:metal ion binding"/>
    <property type="evidence" value="ECO:0007669"/>
    <property type="project" value="UniProtKB-KW"/>
</dbReference>
<comment type="caution">
    <text evidence="10">The sequence shown here is derived from an EMBL/GenBank/DDBJ whole genome shotgun (WGS) entry which is preliminary data.</text>
</comment>
<evidence type="ECO:0000256" key="2">
    <source>
        <dbReference type="ARBA" id="ARBA00007757"/>
    </source>
</evidence>
<dbReference type="InterPro" id="IPR005708">
    <property type="entry name" value="Homogentis_dOase"/>
</dbReference>